<name>A0A8D9E718_9HEMI</name>
<proteinExistence type="predicted"/>
<sequence>MFRIGCCPLTFLEKVRNVHQERENSRFEKNLNQFGQKSCSSSQCIITLTRVATHKQPKQNRAVHRLNGLAPFGAKVVKIDHAEPLEKSTQVAHGHHIVGWKM</sequence>
<organism evidence="1">
    <name type="scientific">Cacopsylla melanoneura</name>
    <dbReference type="NCBI Taxonomy" id="428564"/>
    <lineage>
        <taxon>Eukaryota</taxon>
        <taxon>Metazoa</taxon>
        <taxon>Ecdysozoa</taxon>
        <taxon>Arthropoda</taxon>
        <taxon>Hexapoda</taxon>
        <taxon>Insecta</taxon>
        <taxon>Pterygota</taxon>
        <taxon>Neoptera</taxon>
        <taxon>Paraneoptera</taxon>
        <taxon>Hemiptera</taxon>
        <taxon>Sternorrhyncha</taxon>
        <taxon>Psylloidea</taxon>
        <taxon>Psyllidae</taxon>
        <taxon>Psyllinae</taxon>
        <taxon>Cacopsylla</taxon>
    </lineage>
</organism>
<evidence type="ECO:0000313" key="1">
    <source>
        <dbReference type="EMBL" id="CAG6742931.1"/>
    </source>
</evidence>
<reference evidence="1" key="1">
    <citation type="submission" date="2021-05" db="EMBL/GenBank/DDBJ databases">
        <authorList>
            <person name="Alioto T."/>
            <person name="Alioto T."/>
            <person name="Gomez Garrido J."/>
        </authorList>
    </citation>
    <scope>NUCLEOTIDE SEQUENCE</scope>
</reference>
<dbReference type="AlphaFoldDB" id="A0A8D9E718"/>
<protein>
    <submittedName>
        <fullName evidence="1">Uncharacterized protein</fullName>
    </submittedName>
</protein>
<accession>A0A8D9E718</accession>
<dbReference type="EMBL" id="HBUF01440876">
    <property type="protein sequence ID" value="CAG6742931.1"/>
    <property type="molecule type" value="Transcribed_RNA"/>
</dbReference>